<accession>C4K6L6</accession>
<organism evidence="1 2">
    <name type="scientific">Hamiltonella defensa subsp. Acyrthosiphon pisum (strain 5AT)</name>
    <dbReference type="NCBI Taxonomy" id="572265"/>
    <lineage>
        <taxon>Bacteria</taxon>
        <taxon>Pseudomonadati</taxon>
        <taxon>Pseudomonadota</taxon>
        <taxon>Gammaproteobacteria</taxon>
        <taxon>Enterobacterales</taxon>
        <taxon>Enterobacteriaceae</taxon>
        <taxon>aphid secondary symbionts</taxon>
        <taxon>Candidatus Williamhamiltonella</taxon>
    </lineage>
</organism>
<dbReference type="Proteomes" id="UP000002334">
    <property type="component" value="Chromosome"/>
</dbReference>
<dbReference type="EMBL" id="CP001277">
    <property type="protein sequence ID" value="ACQ68209.1"/>
    <property type="molecule type" value="Genomic_DNA"/>
</dbReference>
<reference evidence="1 2" key="1">
    <citation type="journal article" date="2009" name="Proc. Natl. Acad. Sci. U.S.A.">
        <title>Hamiltonella defensa, genome evolution of protective bacterial endosymbiont from pathogenic ancestors.</title>
        <authorList>
            <person name="Degnan P.H."/>
            <person name="Yu Y."/>
            <person name="Sisneros N."/>
            <person name="Wing R.A."/>
            <person name="Moran N.A."/>
        </authorList>
    </citation>
    <scope>NUCLEOTIDE SEQUENCE [LARGE SCALE GENOMIC DNA]</scope>
    <source>
        <strain evidence="2">5AT</strain>
    </source>
</reference>
<evidence type="ECO:0000313" key="1">
    <source>
        <dbReference type="EMBL" id="ACQ68209.1"/>
    </source>
</evidence>
<dbReference type="HOGENOM" id="CLU_3153513_0_0_6"/>
<sequence length="48" mass="5715">MICVHRSLSKTDYKHFHNIKNIFNLYDGEASIFFKMTNKKSLFFASKI</sequence>
<protein>
    <submittedName>
        <fullName evidence="1">Uncharacterized protein</fullName>
    </submittedName>
</protein>
<dbReference type="KEGG" id="hde:HDEF_1597"/>
<name>C4K6L6_HAMD5</name>
<evidence type="ECO:0000313" key="2">
    <source>
        <dbReference type="Proteomes" id="UP000002334"/>
    </source>
</evidence>
<proteinExistence type="predicted"/>
<keyword evidence="2" id="KW-1185">Reference proteome</keyword>
<dbReference type="AlphaFoldDB" id="C4K6L6"/>
<gene>
    <name evidence="1" type="ordered locus">HDEF_1597</name>
</gene>
<dbReference type="STRING" id="572265.HDEF_1597"/>